<dbReference type="OrthoDB" id="443386at2759"/>
<keyword evidence="6" id="KW-1185">Reference proteome</keyword>
<accession>A0A0G4EBB5</accession>
<dbReference type="PANTHER" id="PTHR16255:SF1">
    <property type="entry name" value="REQUIRED FOR MEIOTIC NUCLEAR DIVISION PROTEIN 1 HOMOLOG"/>
    <property type="match status" value="1"/>
</dbReference>
<evidence type="ECO:0000259" key="4">
    <source>
        <dbReference type="Pfam" id="PF02582"/>
    </source>
</evidence>
<dbReference type="PhylomeDB" id="A0A0G4EBB5"/>
<dbReference type="PANTHER" id="PTHR16255">
    <property type="entry name" value="REQUIRED FOR MEIOTIC NUCLEAR DIVISION PROTEIN 1 HOMOLOG"/>
    <property type="match status" value="1"/>
</dbReference>
<dbReference type="OMA" id="IDIVWTI"/>
<sequence>MASPSPLDYRRLPDVDDTDSWSDSGYAHRKPLRAAKKRADIQTTIREKNEHVAEPAGNVWCCCLGGAMLMEKIADACKKNRLKDLRMERRFSEAMFVKAFERGKNCFIFRFGTVVCWDFNADERQRLVQLLLPFIVEVLTEKQREEDDMSYVWGDKPQIRKDTMHLVTSDMFEKLAYSYAFAQSVKLTVFEEVIENTIESTRNIPEGLMKTGKIHLKREDISKKIGELFLQRCYVNLHTDILDTPDIFWEFDEFEGTYSSCRGYLEITKRVEILNQRLDIIKDLYDMLHNELTIQHGYKLEWIVIYLICIEVAIEVIWNILIKDVFGWV</sequence>
<reference evidence="5 6" key="1">
    <citation type="submission" date="2014-11" db="EMBL/GenBank/DDBJ databases">
        <authorList>
            <person name="Zhu J."/>
            <person name="Qi W."/>
            <person name="Song R."/>
        </authorList>
    </citation>
    <scope>NUCLEOTIDE SEQUENCE [LARGE SCALE GENOMIC DNA]</scope>
</reference>
<keyword evidence="3" id="KW-0472">Membrane</keyword>
<comment type="similarity">
    <text evidence="1">Belongs to the RMD1/sif2 family.</text>
</comment>
<evidence type="ECO:0000313" key="6">
    <source>
        <dbReference type="Proteomes" id="UP000041254"/>
    </source>
</evidence>
<dbReference type="AlphaFoldDB" id="A0A0G4EBB5"/>
<protein>
    <recommendedName>
        <fullName evidence="4">DUF155 domain-containing protein</fullName>
    </recommendedName>
</protein>
<keyword evidence="3" id="KW-0812">Transmembrane</keyword>
<dbReference type="VEuPathDB" id="CryptoDB:Vbra_11211"/>
<dbReference type="InterPro" id="IPR051624">
    <property type="entry name" value="RMD1/Sad1-interacting"/>
</dbReference>
<dbReference type="Pfam" id="PF02582">
    <property type="entry name" value="DUF155"/>
    <property type="match status" value="1"/>
</dbReference>
<keyword evidence="3" id="KW-1133">Transmembrane helix</keyword>
<name>A0A0G4EBB5_VITBC</name>
<dbReference type="FunCoup" id="A0A0G4EBB5">
    <property type="interactions" value="22"/>
</dbReference>
<evidence type="ECO:0000256" key="1">
    <source>
        <dbReference type="ARBA" id="ARBA00008306"/>
    </source>
</evidence>
<organism evidence="5 6">
    <name type="scientific">Vitrella brassicaformis (strain CCMP3155)</name>
    <dbReference type="NCBI Taxonomy" id="1169540"/>
    <lineage>
        <taxon>Eukaryota</taxon>
        <taxon>Sar</taxon>
        <taxon>Alveolata</taxon>
        <taxon>Colpodellida</taxon>
        <taxon>Vitrellaceae</taxon>
        <taxon>Vitrella</taxon>
    </lineage>
</organism>
<feature type="domain" description="DUF155" evidence="4">
    <location>
        <begin position="106"/>
        <end position="275"/>
    </location>
</feature>
<gene>
    <name evidence="5" type="ORF">Vbra_11211</name>
</gene>
<feature type="region of interest" description="Disordered" evidence="2">
    <location>
        <begin position="1"/>
        <end position="23"/>
    </location>
</feature>
<dbReference type="InterPro" id="IPR003734">
    <property type="entry name" value="DUF155"/>
</dbReference>
<evidence type="ECO:0000313" key="5">
    <source>
        <dbReference type="EMBL" id="CEL92988.1"/>
    </source>
</evidence>
<feature type="transmembrane region" description="Helical" evidence="3">
    <location>
        <begin position="302"/>
        <end position="322"/>
    </location>
</feature>
<evidence type="ECO:0000256" key="2">
    <source>
        <dbReference type="SAM" id="MobiDB-lite"/>
    </source>
</evidence>
<dbReference type="EMBL" id="CDMY01000123">
    <property type="protein sequence ID" value="CEL92988.1"/>
    <property type="molecule type" value="Genomic_DNA"/>
</dbReference>
<dbReference type="GO" id="GO:0005739">
    <property type="term" value="C:mitochondrion"/>
    <property type="evidence" value="ECO:0007669"/>
    <property type="project" value="UniProtKB-ARBA"/>
</dbReference>
<proteinExistence type="inferred from homology"/>
<evidence type="ECO:0000256" key="3">
    <source>
        <dbReference type="SAM" id="Phobius"/>
    </source>
</evidence>
<dbReference type="InParanoid" id="A0A0G4EBB5"/>
<dbReference type="Proteomes" id="UP000041254">
    <property type="component" value="Unassembled WGS sequence"/>
</dbReference>